<evidence type="ECO:0000313" key="3">
    <source>
        <dbReference type="Proteomes" id="UP001341840"/>
    </source>
</evidence>
<feature type="region of interest" description="Disordered" evidence="1">
    <location>
        <begin position="94"/>
        <end position="113"/>
    </location>
</feature>
<dbReference type="EMBL" id="JASCZI010152171">
    <property type="protein sequence ID" value="MED6175572.1"/>
    <property type="molecule type" value="Genomic_DNA"/>
</dbReference>
<organism evidence="2 3">
    <name type="scientific">Stylosanthes scabra</name>
    <dbReference type="NCBI Taxonomy" id="79078"/>
    <lineage>
        <taxon>Eukaryota</taxon>
        <taxon>Viridiplantae</taxon>
        <taxon>Streptophyta</taxon>
        <taxon>Embryophyta</taxon>
        <taxon>Tracheophyta</taxon>
        <taxon>Spermatophyta</taxon>
        <taxon>Magnoliopsida</taxon>
        <taxon>eudicotyledons</taxon>
        <taxon>Gunneridae</taxon>
        <taxon>Pentapetalae</taxon>
        <taxon>rosids</taxon>
        <taxon>fabids</taxon>
        <taxon>Fabales</taxon>
        <taxon>Fabaceae</taxon>
        <taxon>Papilionoideae</taxon>
        <taxon>50 kb inversion clade</taxon>
        <taxon>dalbergioids sensu lato</taxon>
        <taxon>Dalbergieae</taxon>
        <taxon>Pterocarpus clade</taxon>
        <taxon>Stylosanthes</taxon>
    </lineage>
</organism>
<feature type="compositionally biased region" description="Polar residues" evidence="1">
    <location>
        <begin position="102"/>
        <end position="113"/>
    </location>
</feature>
<proteinExistence type="predicted"/>
<feature type="region of interest" description="Disordered" evidence="1">
    <location>
        <begin position="1"/>
        <end position="83"/>
    </location>
</feature>
<sequence length="113" mass="12649">MRARLTANSHPETPDAPLANRDGPANIANNSSIEIDSDSEEEDPEIDLEDEQEDPEEDPKEDPEEDPEEEIMEELAQEDSDEDGMDHIYFADYFELGPPDSPNDNCTALPTDD</sequence>
<gene>
    <name evidence="2" type="ORF">PIB30_079667</name>
</gene>
<reference evidence="2 3" key="1">
    <citation type="journal article" date="2023" name="Plants (Basel)">
        <title>Bridging the Gap: Combining Genomics and Transcriptomics Approaches to Understand Stylosanthes scabra, an Orphan Legume from the Brazilian Caatinga.</title>
        <authorList>
            <person name="Ferreira-Neto J.R.C."/>
            <person name="da Silva M.D."/>
            <person name="Binneck E."/>
            <person name="de Melo N.F."/>
            <person name="da Silva R.H."/>
            <person name="de Melo A.L.T.M."/>
            <person name="Pandolfi V."/>
            <person name="Bustamante F.O."/>
            <person name="Brasileiro-Vidal A.C."/>
            <person name="Benko-Iseppon A.M."/>
        </authorList>
    </citation>
    <scope>NUCLEOTIDE SEQUENCE [LARGE SCALE GENOMIC DNA]</scope>
    <source>
        <tissue evidence="2">Leaves</tissue>
    </source>
</reference>
<evidence type="ECO:0000313" key="2">
    <source>
        <dbReference type="EMBL" id="MED6175572.1"/>
    </source>
</evidence>
<name>A0ABU6VRJ0_9FABA</name>
<feature type="compositionally biased region" description="Polar residues" evidence="1">
    <location>
        <begin position="1"/>
        <end position="11"/>
    </location>
</feature>
<feature type="compositionally biased region" description="Acidic residues" evidence="1">
    <location>
        <begin position="35"/>
        <end position="83"/>
    </location>
</feature>
<accession>A0ABU6VRJ0</accession>
<comment type="caution">
    <text evidence="2">The sequence shown here is derived from an EMBL/GenBank/DDBJ whole genome shotgun (WGS) entry which is preliminary data.</text>
</comment>
<protein>
    <submittedName>
        <fullName evidence="2">Uncharacterized protein</fullName>
    </submittedName>
</protein>
<dbReference type="Proteomes" id="UP001341840">
    <property type="component" value="Unassembled WGS sequence"/>
</dbReference>
<evidence type="ECO:0000256" key="1">
    <source>
        <dbReference type="SAM" id="MobiDB-lite"/>
    </source>
</evidence>
<keyword evidence="3" id="KW-1185">Reference proteome</keyword>